<reference evidence="1" key="1">
    <citation type="journal article" date="2021" name="PeerJ">
        <title>Extensive microbial diversity within the chicken gut microbiome revealed by metagenomics and culture.</title>
        <authorList>
            <person name="Gilroy R."/>
            <person name="Ravi A."/>
            <person name="Getino M."/>
            <person name="Pursley I."/>
            <person name="Horton D.L."/>
            <person name="Alikhan N.F."/>
            <person name="Baker D."/>
            <person name="Gharbi K."/>
            <person name="Hall N."/>
            <person name="Watson M."/>
            <person name="Adriaenssens E.M."/>
            <person name="Foster-Nyarko E."/>
            <person name="Jarju S."/>
            <person name="Secka A."/>
            <person name="Antonio M."/>
            <person name="Oren A."/>
            <person name="Chaudhuri R.R."/>
            <person name="La Ragione R."/>
            <person name="Hildebrand F."/>
            <person name="Pallen M.J."/>
        </authorList>
    </citation>
    <scope>NUCLEOTIDE SEQUENCE</scope>
    <source>
        <strain evidence="1">ChiBcec21-2208</strain>
    </source>
</reference>
<dbReference type="EMBL" id="DYVE01000058">
    <property type="protein sequence ID" value="HJG27436.1"/>
    <property type="molecule type" value="Genomic_DNA"/>
</dbReference>
<evidence type="ECO:0000313" key="1">
    <source>
        <dbReference type="EMBL" id="HJG27436.1"/>
    </source>
</evidence>
<protein>
    <submittedName>
        <fullName evidence="1">Uncharacterized protein</fullName>
    </submittedName>
</protein>
<reference evidence="1" key="2">
    <citation type="submission" date="2021-09" db="EMBL/GenBank/DDBJ databases">
        <authorList>
            <person name="Gilroy R."/>
        </authorList>
    </citation>
    <scope>NUCLEOTIDE SEQUENCE</scope>
    <source>
        <strain evidence="1">ChiBcec21-2208</strain>
    </source>
</reference>
<sequence>MKCTHVTIFFDDPDLGIKAEIQKGPFGLEASELHFHPELELIYVMQGIAIQQINKNKP</sequence>
<gene>
    <name evidence="1" type="ORF">K8V20_02150</name>
</gene>
<name>A0A921IHZ2_9FIRM</name>
<accession>A0A921IHZ2</accession>
<dbReference type="Proteomes" id="UP000782880">
    <property type="component" value="Unassembled WGS sequence"/>
</dbReference>
<organism evidence="1 2">
    <name type="scientific">Subdoligranulum variabile</name>
    <dbReference type="NCBI Taxonomy" id="214851"/>
    <lineage>
        <taxon>Bacteria</taxon>
        <taxon>Bacillati</taxon>
        <taxon>Bacillota</taxon>
        <taxon>Clostridia</taxon>
        <taxon>Eubacteriales</taxon>
        <taxon>Oscillospiraceae</taxon>
        <taxon>Subdoligranulum</taxon>
    </lineage>
</organism>
<dbReference type="AlphaFoldDB" id="A0A921IHZ2"/>
<evidence type="ECO:0000313" key="2">
    <source>
        <dbReference type="Proteomes" id="UP000782880"/>
    </source>
</evidence>
<comment type="caution">
    <text evidence="1">The sequence shown here is derived from an EMBL/GenBank/DDBJ whole genome shotgun (WGS) entry which is preliminary data.</text>
</comment>
<proteinExistence type="predicted"/>